<keyword evidence="1 5" id="KW-0963">Cytoplasm</keyword>
<feature type="domain" description="Exonuclease VII large subunit C-terminal" evidence="7">
    <location>
        <begin position="130"/>
        <end position="442"/>
    </location>
</feature>
<comment type="subunit">
    <text evidence="5">Heterooligomer composed of large and small subunits.</text>
</comment>
<comment type="catalytic activity">
    <reaction evidence="5 6">
        <text>Exonucleolytic cleavage in either 5'- to 3'- or 3'- to 5'-direction to yield nucleoside 5'-phosphates.</text>
        <dbReference type="EC" id="3.1.11.6"/>
    </reaction>
</comment>
<dbReference type="NCBIfam" id="TIGR00237">
    <property type="entry name" value="xseA"/>
    <property type="match status" value="1"/>
</dbReference>
<keyword evidence="4 5" id="KW-0269">Exonuclease</keyword>
<dbReference type="GO" id="GO:0003676">
    <property type="term" value="F:nucleic acid binding"/>
    <property type="evidence" value="ECO:0007669"/>
    <property type="project" value="InterPro"/>
</dbReference>
<dbReference type="GO" id="GO:0009318">
    <property type="term" value="C:exodeoxyribonuclease VII complex"/>
    <property type="evidence" value="ECO:0007669"/>
    <property type="project" value="UniProtKB-UniRule"/>
</dbReference>
<evidence type="ECO:0000256" key="6">
    <source>
        <dbReference type="RuleBase" id="RU004355"/>
    </source>
</evidence>
<keyword evidence="3 5" id="KW-0378">Hydrolase</keyword>
<name>A0A928V6M6_9GAMM</name>
<proteinExistence type="inferred from homology"/>
<dbReference type="Pfam" id="PF13742">
    <property type="entry name" value="tRNA_anti_2"/>
    <property type="match status" value="1"/>
</dbReference>
<dbReference type="PANTHER" id="PTHR30008">
    <property type="entry name" value="EXODEOXYRIBONUCLEASE 7 LARGE SUBUNIT"/>
    <property type="match status" value="1"/>
</dbReference>
<dbReference type="GO" id="GO:0008855">
    <property type="term" value="F:exodeoxyribonuclease VII activity"/>
    <property type="evidence" value="ECO:0007669"/>
    <property type="project" value="UniProtKB-UniRule"/>
</dbReference>
<dbReference type="Proteomes" id="UP000652567">
    <property type="component" value="Unassembled WGS sequence"/>
</dbReference>
<dbReference type="EC" id="3.1.11.6" evidence="5"/>
<dbReference type="CDD" id="cd04489">
    <property type="entry name" value="ExoVII_LU_OBF"/>
    <property type="match status" value="1"/>
</dbReference>
<dbReference type="InterPro" id="IPR020579">
    <property type="entry name" value="Exonuc_VII_lsu_C"/>
</dbReference>
<evidence type="ECO:0000256" key="4">
    <source>
        <dbReference type="ARBA" id="ARBA00022839"/>
    </source>
</evidence>
<gene>
    <name evidence="5" type="primary">xseA</name>
    <name evidence="9" type="ORF">C4F51_11845</name>
</gene>
<evidence type="ECO:0000256" key="5">
    <source>
        <dbReference type="HAMAP-Rule" id="MF_00378"/>
    </source>
</evidence>
<evidence type="ECO:0000256" key="1">
    <source>
        <dbReference type="ARBA" id="ARBA00022490"/>
    </source>
</evidence>
<evidence type="ECO:0000256" key="2">
    <source>
        <dbReference type="ARBA" id="ARBA00022722"/>
    </source>
</evidence>
<dbReference type="InterPro" id="IPR025824">
    <property type="entry name" value="OB-fold_nuc-bd_dom"/>
</dbReference>
<dbReference type="EMBL" id="PRDL01000001">
    <property type="protein sequence ID" value="MBE8717876.1"/>
    <property type="molecule type" value="Genomic_DNA"/>
</dbReference>
<dbReference type="InterPro" id="IPR003753">
    <property type="entry name" value="Exonuc_VII_L"/>
</dbReference>
<keyword evidence="10" id="KW-1185">Reference proteome</keyword>
<organism evidence="9 10">
    <name type="scientific">Cellvibrio polysaccharolyticus</name>
    <dbReference type="NCBI Taxonomy" id="2082724"/>
    <lineage>
        <taxon>Bacteria</taxon>
        <taxon>Pseudomonadati</taxon>
        <taxon>Pseudomonadota</taxon>
        <taxon>Gammaproteobacteria</taxon>
        <taxon>Cellvibrionales</taxon>
        <taxon>Cellvibrionaceae</taxon>
        <taxon>Cellvibrio</taxon>
    </lineage>
</organism>
<dbReference type="RefSeq" id="WP_193912550.1">
    <property type="nucleotide sequence ID" value="NZ_PRDL01000001.1"/>
</dbReference>
<reference evidence="9" key="1">
    <citation type="submission" date="2018-07" db="EMBL/GenBank/DDBJ databases">
        <title>Genome assembly of strain Ka43.</title>
        <authorList>
            <person name="Kukolya J."/>
            <person name="Nagy I."/>
            <person name="Horvath B."/>
            <person name="Toth A."/>
        </authorList>
    </citation>
    <scope>NUCLEOTIDE SEQUENCE</scope>
    <source>
        <strain evidence="9">KB43</strain>
    </source>
</reference>
<protein>
    <recommendedName>
        <fullName evidence="5">Exodeoxyribonuclease 7 large subunit</fullName>
        <ecNumber evidence="5">3.1.11.6</ecNumber>
    </recommendedName>
    <alternativeName>
        <fullName evidence="5">Exodeoxyribonuclease VII large subunit</fullName>
        <shortName evidence="5">Exonuclease VII large subunit</shortName>
    </alternativeName>
</protein>
<comment type="subcellular location">
    <subcellularLocation>
        <location evidence="5 6">Cytoplasm</location>
    </subcellularLocation>
</comment>
<evidence type="ECO:0000259" key="7">
    <source>
        <dbReference type="Pfam" id="PF02601"/>
    </source>
</evidence>
<accession>A0A928V6M6</accession>
<dbReference type="Pfam" id="PF02601">
    <property type="entry name" value="Exonuc_VII_L"/>
    <property type="match status" value="1"/>
</dbReference>
<keyword evidence="2 5" id="KW-0540">Nuclease</keyword>
<evidence type="ECO:0000259" key="8">
    <source>
        <dbReference type="Pfam" id="PF13742"/>
    </source>
</evidence>
<evidence type="ECO:0000256" key="3">
    <source>
        <dbReference type="ARBA" id="ARBA00022801"/>
    </source>
</evidence>
<comment type="function">
    <text evidence="5">Bidirectionally degrades single-stranded DNA into large acid-insoluble oligonucleotides, which are then degraded further into small acid-soluble oligonucleotides.</text>
</comment>
<dbReference type="AlphaFoldDB" id="A0A928V6M6"/>
<comment type="caution">
    <text evidence="9">The sequence shown here is derived from an EMBL/GenBank/DDBJ whole genome shotgun (WGS) entry which is preliminary data.</text>
</comment>
<dbReference type="GO" id="GO:0005737">
    <property type="term" value="C:cytoplasm"/>
    <property type="evidence" value="ECO:0007669"/>
    <property type="project" value="UniProtKB-SubCell"/>
</dbReference>
<dbReference type="GO" id="GO:0006308">
    <property type="term" value="P:DNA catabolic process"/>
    <property type="evidence" value="ECO:0007669"/>
    <property type="project" value="UniProtKB-UniRule"/>
</dbReference>
<feature type="domain" description="OB-fold nucleic acid binding" evidence="8">
    <location>
        <begin position="14"/>
        <end position="107"/>
    </location>
</feature>
<dbReference type="PANTHER" id="PTHR30008:SF0">
    <property type="entry name" value="EXODEOXYRIBONUCLEASE 7 LARGE SUBUNIT"/>
    <property type="match status" value="1"/>
</dbReference>
<comment type="similarity">
    <text evidence="5 6">Belongs to the XseA family.</text>
</comment>
<evidence type="ECO:0000313" key="10">
    <source>
        <dbReference type="Proteomes" id="UP000652567"/>
    </source>
</evidence>
<dbReference type="HAMAP" id="MF_00378">
    <property type="entry name" value="Exonuc_7_L"/>
    <property type="match status" value="1"/>
</dbReference>
<evidence type="ECO:0000313" key="9">
    <source>
        <dbReference type="EMBL" id="MBE8717876.1"/>
    </source>
</evidence>
<sequence length="453" mass="51257">MNINDLPEPDRNILSVSQLNRKARQLLETHMSLLWVEGELSNVSLPSSGHWYFTLKDDQAQVRCAMFRNRNMLVRFRPQQGQHVRLRAKVSLYEGRGDYQLIAEHMEEAGTGALQRAYEELKNRLAAEGLFDQAVKKPLPTLPRHIGVITSATGAAVRDVLSVLNRRFPSIPVTILPVPVQGKEAAPQIVRAIDLANRSGLFDVLLLTRGGGSLEDLWPFNEEMVARAIYASAMPIVSAVGHEVDFTIADFVADLRAPTPSVAAELMTPDGDKWLENFIQYEFALEEILTRKIEHNRQKLAWLRSRLRHPGERLQQQSQRLDSLEIRLKHRIQHQLHDARHRLQALVLRQQPLHPRLALQTAQNRLQDARQQLQQSMTRQLEQRQQSLASHIRVLQTVSPLNTLERGYAVVQDADGNILRDSAQTKPGDVVTASLGKGKLVCEVQQSLAERSI</sequence>